<evidence type="ECO:0000313" key="4">
    <source>
        <dbReference type="Proteomes" id="UP001233999"/>
    </source>
</evidence>
<evidence type="ECO:0000256" key="2">
    <source>
        <dbReference type="SAM" id="Phobius"/>
    </source>
</evidence>
<feature type="region of interest" description="Disordered" evidence="1">
    <location>
        <begin position="127"/>
        <end position="152"/>
    </location>
</feature>
<gene>
    <name evidence="3" type="ORF">L9F63_008353</name>
</gene>
<dbReference type="Proteomes" id="UP001233999">
    <property type="component" value="Unassembled WGS sequence"/>
</dbReference>
<reference evidence="3" key="2">
    <citation type="submission" date="2023-05" db="EMBL/GenBank/DDBJ databases">
        <authorList>
            <person name="Fouks B."/>
        </authorList>
    </citation>
    <scope>NUCLEOTIDE SEQUENCE</scope>
    <source>
        <strain evidence="3">Stay&amp;Tobe</strain>
        <tissue evidence="3">Testes</tissue>
    </source>
</reference>
<dbReference type="AlphaFoldDB" id="A0AAD7Z5D0"/>
<dbReference type="EMBL" id="JASPKZ010010285">
    <property type="protein sequence ID" value="KAJ9574490.1"/>
    <property type="molecule type" value="Genomic_DNA"/>
</dbReference>
<keyword evidence="2" id="KW-1133">Transmembrane helix</keyword>
<protein>
    <submittedName>
        <fullName evidence="3">Uncharacterized protein</fullName>
    </submittedName>
</protein>
<sequence>MTVYELNLWPPRLKHPPLIHMLIYQAVMGMIITNAAYVVIWQRIDYSCSVLCFFCAAVIRKLNECLGLEIVKDVADWCESECAYDMLSTSISILLLLWLLIATDTACNLITTGVRFTEKIREFLHRKGSAGNQPPPHCQQPIAQRRRNTDRL</sequence>
<comment type="caution">
    <text evidence="3">The sequence shown here is derived from an EMBL/GenBank/DDBJ whole genome shotgun (WGS) entry which is preliminary data.</text>
</comment>
<name>A0AAD7Z5D0_DIPPU</name>
<reference evidence="3" key="1">
    <citation type="journal article" date="2023" name="IScience">
        <title>Live-bearing cockroach genome reveals convergent evolutionary mechanisms linked to viviparity in insects and beyond.</title>
        <authorList>
            <person name="Fouks B."/>
            <person name="Harrison M.C."/>
            <person name="Mikhailova A.A."/>
            <person name="Marchal E."/>
            <person name="English S."/>
            <person name="Carruthers M."/>
            <person name="Jennings E.C."/>
            <person name="Chiamaka E.L."/>
            <person name="Frigard R.A."/>
            <person name="Pippel M."/>
            <person name="Attardo G.M."/>
            <person name="Benoit J.B."/>
            <person name="Bornberg-Bauer E."/>
            <person name="Tobe S.S."/>
        </authorList>
    </citation>
    <scope>NUCLEOTIDE SEQUENCE</scope>
    <source>
        <strain evidence="3">Stay&amp;Tobe</strain>
    </source>
</reference>
<keyword evidence="2" id="KW-0472">Membrane</keyword>
<feature type="transmembrane region" description="Helical" evidence="2">
    <location>
        <begin position="21"/>
        <end position="41"/>
    </location>
</feature>
<accession>A0AAD7Z5D0</accession>
<keyword evidence="2" id="KW-0812">Transmembrane</keyword>
<keyword evidence="4" id="KW-1185">Reference proteome</keyword>
<evidence type="ECO:0000313" key="3">
    <source>
        <dbReference type="EMBL" id="KAJ9574490.1"/>
    </source>
</evidence>
<evidence type="ECO:0000256" key="1">
    <source>
        <dbReference type="SAM" id="MobiDB-lite"/>
    </source>
</evidence>
<organism evidence="3 4">
    <name type="scientific">Diploptera punctata</name>
    <name type="common">Pacific beetle cockroach</name>
    <dbReference type="NCBI Taxonomy" id="6984"/>
    <lineage>
        <taxon>Eukaryota</taxon>
        <taxon>Metazoa</taxon>
        <taxon>Ecdysozoa</taxon>
        <taxon>Arthropoda</taxon>
        <taxon>Hexapoda</taxon>
        <taxon>Insecta</taxon>
        <taxon>Pterygota</taxon>
        <taxon>Neoptera</taxon>
        <taxon>Polyneoptera</taxon>
        <taxon>Dictyoptera</taxon>
        <taxon>Blattodea</taxon>
        <taxon>Blaberoidea</taxon>
        <taxon>Blaberidae</taxon>
        <taxon>Diplopterinae</taxon>
        <taxon>Diploptera</taxon>
    </lineage>
</organism>
<proteinExistence type="predicted"/>